<evidence type="ECO:0000313" key="1">
    <source>
        <dbReference type="EMBL" id="PWU22453.1"/>
    </source>
</evidence>
<comment type="caution">
    <text evidence="1">The sequence shown here is derived from an EMBL/GenBank/DDBJ whole genome shotgun (WGS) entry which is preliminary data.</text>
</comment>
<dbReference type="Proteomes" id="UP000246104">
    <property type="component" value="Unassembled WGS sequence"/>
</dbReference>
<sequence>MVDMLIDPAEFGKGGLSHLNGKLWSNQEVGVELAGYEGDGSVESPYEYGGSKEYFYVRHDSSHDIADFVFPLLSLAGKENYLFYIRAYGIKFVISLEELGGTRVQTYLQDLEEDDALRIFATETAHALQEAVREYKKEVRKPRRG</sequence>
<reference evidence="1 2" key="1">
    <citation type="submission" date="2018-02" db="EMBL/GenBank/DDBJ databases">
        <title>Genomic Reconstructions from Amazon Rainforest and Pasture Soil Reveal Novel Insights into the Physiology of Candidate Phyla in Tropical Sites.</title>
        <authorList>
            <person name="Kroeger M.E."/>
            <person name="Delmont T."/>
            <person name="Eren A.M."/>
            <person name="Guo J."/>
            <person name="Meyer K.M."/>
            <person name="Khan K."/>
            <person name="Rodrigues J.L.M."/>
            <person name="Bohannan B.J.M."/>
            <person name="Tringe S."/>
            <person name="Borges C.D."/>
            <person name="Tiedje J."/>
            <person name="Tsai S.M."/>
            <person name="Nusslein K."/>
        </authorList>
    </citation>
    <scope>NUCLEOTIDE SEQUENCE [LARGE SCALE GENOMIC DNA]</scope>
    <source>
        <strain evidence="1">Amazon FNV 2010 28 9</strain>
    </source>
</reference>
<gene>
    <name evidence="1" type="ORF">C5B42_05965</name>
</gene>
<proteinExistence type="predicted"/>
<accession>A0A317JMT3</accession>
<dbReference type="AlphaFoldDB" id="A0A317JMT3"/>
<name>A0A317JMT3_9BACT</name>
<evidence type="ECO:0000313" key="2">
    <source>
        <dbReference type="Proteomes" id="UP000246104"/>
    </source>
</evidence>
<organism evidence="1 2">
    <name type="scientific">Candidatus Cerribacteria bacterium 'Amazon FNV 2010 28 9'</name>
    <dbReference type="NCBI Taxonomy" id="2081795"/>
    <lineage>
        <taxon>Bacteria</taxon>
        <taxon>Candidatus Cerribacteria</taxon>
    </lineage>
</organism>
<dbReference type="EMBL" id="PSRQ01000063">
    <property type="protein sequence ID" value="PWU22453.1"/>
    <property type="molecule type" value="Genomic_DNA"/>
</dbReference>
<protein>
    <submittedName>
        <fullName evidence="1">Uncharacterized protein</fullName>
    </submittedName>
</protein>